<gene>
    <name evidence="4" type="primary">LOC101891327</name>
</gene>
<reference evidence="4" key="1">
    <citation type="submission" date="2025-08" db="UniProtKB">
        <authorList>
            <consortium name="RefSeq"/>
        </authorList>
    </citation>
    <scope>IDENTIFICATION</scope>
    <source>
        <strain evidence="4">Aabys</strain>
        <tissue evidence="4">Whole body</tissue>
    </source>
</reference>
<feature type="region of interest" description="Disordered" evidence="1">
    <location>
        <begin position="682"/>
        <end position="702"/>
    </location>
</feature>
<sequence length="848" mass="96634">MNEMALKLKKLNSNQFINETNSEQYHYRANRKSFKLKMMSECGAQRRDCGRLSKSKEMLNHLLLMAADGQSCCNENQLSGTIIENSSSNNSNNDNNATIRTCLSGLQVFESKLGDISDNNENDSRQHQHVRQHQPTSSHPPPSPPASSLHYSHCKQRRLRPLQQCQYRQHYQDQQQQKRWLLFGLLYVVALFSEYTVPLVKADQNTKDANPSALYGNVDSNMATTPLTPVTTLPTSNDSFYTTTTTTFSPSIMAINETTSDWLRNDSSRYVKRKFKSKFNADDSIFLRFAKRFAHDNNLVSGIIQECYQRPTFACFQKNVYVYLNEVLDAQDVNVTQRLKFYRNDNVYDEQAELDEDMAAEAPSHTTQASAAKDSMEEDEDQNNEIPREGRSYDNEDAAMPETPIEEVTNALYGKSIKFAMTHNIELKLPEMMFDGATFRISPKSIEGNGVIAKLELIPKQKSEARLAGKILMKKLQKLMKSKLLLSFLALVLIIKIIKIKLFWLLPLVIGVGAAKKLLLKFLLFLFPALSHLFKLCSYYQQTYHSTKYHHHHHHINHHHTIVPPWHSGESAPWHSAETAHIPEIIYSHPPKGHVSTYLHGAPIHETYGPPHEHIEAWENSGPGLGSDIFNHKYRNNPVAAQSAPSPVYTPARQPGLPQLQKQLQPQIQEALSTAAQIAAQYDPTRKQPQQQQSLPTTLQESQLTPELSAQIKEALRIQAEQRLVQQQQQILDKQPFVQDGQPLMPLNYDPFYSPILLKIDKIIEQLGIKEEGCKERVVCSMYKDPERYSPHSNFVSAELSRDTNELQPITSTNPAVIRFFRLIQAARDGQDHKNCLTLYPDCNINTE</sequence>
<feature type="transmembrane region" description="Helical" evidence="2">
    <location>
        <begin position="484"/>
        <end position="506"/>
    </location>
</feature>
<evidence type="ECO:0000313" key="4">
    <source>
        <dbReference type="RefSeq" id="XP_058978766.1"/>
    </source>
</evidence>
<evidence type="ECO:0000256" key="1">
    <source>
        <dbReference type="SAM" id="MobiDB-lite"/>
    </source>
</evidence>
<dbReference type="PANTHER" id="PTHR21879">
    <property type="entry name" value="FI03362P-RELATED-RELATED"/>
    <property type="match status" value="1"/>
</dbReference>
<name>A0ABM3UZ20_MUSDO</name>
<keyword evidence="2" id="KW-0472">Membrane</keyword>
<dbReference type="InterPro" id="IPR012464">
    <property type="entry name" value="DUF1676"/>
</dbReference>
<proteinExistence type="predicted"/>
<evidence type="ECO:0000256" key="2">
    <source>
        <dbReference type="SAM" id="Phobius"/>
    </source>
</evidence>
<accession>A0ABM3UZ20</accession>
<dbReference type="Proteomes" id="UP001652621">
    <property type="component" value="Unplaced"/>
</dbReference>
<organism evidence="3 4">
    <name type="scientific">Musca domestica</name>
    <name type="common">House fly</name>
    <dbReference type="NCBI Taxonomy" id="7370"/>
    <lineage>
        <taxon>Eukaryota</taxon>
        <taxon>Metazoa</taxon>
        <taxon>Ecdysozoa</taxon>
        <taxon>Arthropoda</taxon>
        <taxon>Hexapoda</taxon>
        <taxon>Insecta</taxon>
        <taxon>Pterygota</taxon>
        <taxon>Neoptera</taxon>
        <taxon>Endopterygota</taxon>
        <taxon>Diptera</taxon>
        <taxon>Brachycera</taxon>
        <taxon>Muscomorpha</taxon>
        <taxon>Muscoidea</taxon>
        <taxon>Muscidae</taxon>
        <taxon>Musca</taxon>
    </lineage>
</organism>
<feature type="compositionally biased region" description="Low complexity" evidence="1">
    <location>
        <begin position="688"/>
        <end position="702"/>
    </location>
</feature>
<feature type="region of interest" description="Disordered" evidence="1">
    <location>
        <begin position="360"/>
        <end position="399"/>
    </location>
</feature>
<feature type="transmembrane region" description="Helical" evidence="2">
    <location>
        <begin position="518"/>
        <end position="540"/>
    </location>
</feature>
<keyword evidence="2" id="KW-1133">Transmembrane helix</keyword>
<protein>
    <submittedName>
        <fullName evidence="4">Uncharacterized protein LOC101891327 isoform X2</fullName>
    </submittedName>
</protein>
<dbReference type="RefSeq" id="XP_058978766.1">
    <property type="nucleotide sequence ID" value="XM_059122783.1"/>
</dbReference>
<keyword evidence="2" id="KW-0812">Transmembrane</keyword>
<dbReference type="GeneID" id="101891327"/>
<dbReference type="Pfam" id="PF07898">
    <property type="entry name" value="DUF1676"/>
    <property type="match status" value="1"/>
</dbReference>
<keyword evidence="3" id="KW-1185">Reference proteome</keyword>
<feature type="region of interest" description="Disordered" evidence="1">
    <location>
        <begin position="114"/>
        <end position="153"/>
    </location>
</feature>
<evidence type="ECO:0000313" key="3">
    <source>
        <dbReference type="Proteomes" id="UP001652621"/>
    </source>
</evidence>
<dbReference type="PANTHER" id="PTHR21879:SF4">
    <property type="entry name" value="OSIRIS 17, ISOFORM C"/>
    <property type="match status" value="1"/>
</dbReference>